<dbReference type="KEGG" id="epa:110237992"/>
<dbReference type="PANTHER" id="PTHR33393">
    <property type="entry name" value="POLYGLUTAMINE SYNTHESIS ACCESSORY PROTEIN RV0574C-RELATED"/>
    <property type="match status" value="1"/>
</dbReference>
<dbReference type="Pfam" id="PF09587">
    <property type="entry name" value="PGA_cap"/>
    <property type="match status" value="1"/>
</dbReference>
<protein>
    <recommendedName>
        <fullName evidence="3">Capsule synthesis protein CapA domain-containing protein</fullName>
    </recommendedName>
</protein>
<dbReference type="InterPro" id="IPR019079">
    <property type="entry name" value="Capsule_synth_CapA"/>
</dbReference>
<feature type="signal peptide" evidence="2">
    <location>
        <begin position="1"/>
        <end position="20"/>
    </location>
</feature>
<evidence type="ECO:0000313" key="4">
    <source>
        <dbReference type="EnsemblMetazoa" id="XP_028514572.1"/>
    </source>
</evidence>
<dbReference type="AlphaFoldDB" id="A0A913YJA0"/>
<dbReference type="SUPFAM" id="SSF56300">
    <property type="entry name" value="Metallo-dependent phosphatases"/>
    <property type="match status" value="1"/>
</dbReference>
<dbReference type="RefSeq" id="XP_028514572.1">
    <property type="nucleotide sequence ID" value="XM_028658771.1"/>
</dbReference>
<dbReference type="InterPro" id="IPR029052">
    <property type="entry name" value="Metallo-depent_PP-like"/>
</dbReference>
<feature type="chain" id="PRO_5037690474" description="Capsule synthesis protein CapA domain-containing protein" evidence="2">
    <location>
        <begin position="21"/>
        <end position="326"/>
    </location>
</feature>
<dbReference type="Proteomes" id="UP000887567">
    <property type="component" value="Unplaced"/>
</dbReference>
<dbReference type="GeneID" id="110237992"/>
<reference evidence="4" key="1">
    <citation type="submission" date="2022-11" db="UniProtKB">
        <authorList>
            <consortium name="EnsemblMetazoa"/>
        </authorList>
    </citation>
    <scope>IDENTIFICATION</scope>
</reference>
<proteinExistence type="inferred from homology"/>
<comment type="similarity">
    <text evidence="1">Belongs to the CapA family.</text>
</comment>
<keyword evidence="5" id="KW-1185">Reference proteome</keyword>
<accession>A0A913YJA0</accession>
<evidence type="ECO:0000256" key="1">
    <source>
        <dbReference type="ARBA" id="ARBA00005662"/>
    </source>
</evidence>
<dbReference type="SMART" id="SM00854">
    <property type="entry name" value="PGA_cap"/>
    <property type="match status" value="1"/>
</dbReference>
<name>A0A913YJA0_EXADI</name>
<evidence type="ECO:0000256" key="2">
    <source>
        <dbReference type="SAM" id="SignalP"/>
    </source>
</evidence>
<sequence>MEYSHLGLLLMLIDLTGNLESPFVRDDMRNDALTGVFPAVSAEPNSVEALKFAGFDLLTLANNHLNDYKTKPVNFTVEILKNNGILPFGYNYGSLENEKPQNPATVEVNGIKIGFLGYCKTFLVKKPKPTDKNFCNCNQKRRGLDAGPAIYEKEAVTRDVKDLKSKVDVIVVFMHWGVQYLTEPTELQRHQEAHLKSLGVHAIIGSHPHVLEGHSLKQHSLVAYSLGNFLFGPKNKNWWFYDNKNPSKKKVKEFEHYVATEGKSDISLTSRILRVEINKKGVTRAAYLPLRIIQNQETKCFQTAPEKDAKWIRVCEDGDEDCLNET</sequence>
<dbReference type="Gene3D" id="3.60.21.10">
    <property type="match status" value="1"/>
</dbReference>
<dbReference type="InterPro" id="IPR052169">
    <property type="entry name" value="CW_Biosynth-Accessory"/>
</dbReference>
<dbReference type="EnsemblMetazoa" id="XM_028658771.1">
    <property type="protein sequence ID" value="XP_028514572.1"/>
    <property type="gene ID" value="LOC110237992"/>
</dbReference>
<organism evidence="4 5">
    <name type="scientific">Exaiptasia diaphana</name>
    <name type="common">Tropical sea anemone</name>
    <name type="synonym">Aiptasia pulchella</name>
    <dbReference type="NCBI Taxonomy" id="2652724"/>
    <lineage>
        <taxon>Eukaryota</taxon>
        <taxon>Metazoa</taxon>
        <taxon>Cnidaria</taxon>
        <taxon>Anthozoa</taxon>
        <taxon>Hexacorallia</taxon>
        <taxon>Actiniaria</taxon>
        <taxon>Aiptasiidae</taxon>
        <taxon>Exaiptasia</taxon>
    </lineage>
</organism>
<evidence type="ECO:0000313" key="5">
    <source>
        <dbReference type="Proteomes" id="UP000887567"/>
    </source>
</evidence>
<dbReference type="OrthoDB" id="5947431at2759"/>
<evidence type="ECO:0000259" key="3">
    <source>
        <dbReference type="SMART" id="SM00854"/>
    </source>
</evidence>
<dbReference type="CDD" id="cd07381">
    <property type="entry name" value="MPP_CapA"/>
    <property type="match status" value="1"/>
</dbReference>
<dbReference type="PANTHER" id="PTHR33393:SF11">
    <property type="entry name" value="POLYGLUTAMINE SYNTHESIS ACCESSORY PROTEIN RV0574C-RELATED"/>
    <property type="match status" value="1"/>
</dbReference>
<dbReference type="OMA" id="HYVATEG"/>
<feature type="domain" description="Capsule synthesis protein CapA" evidence="3">
    <location>
        <begin position="10"/>
        <end position="233"/>
    </location>
</feature>
<keyword evidence="2" id="KW-0732">Signal</keyword>